<feature type="transmembrane region" description="Helical" evidence="6">
    <location>
        <begin position="340"/>
        <end position="362"/>
    </location>
</feature>
<dbReference type="InterPro" id="IPR051447">
    <property type="entry name" value="Lipoprotein-release_system"/>
</dbReference>
<gene>
    <name evidence="8" type="ORF">K9W45_09835</name>
</gene>
<organism evidence="8">
    <name type="scientific">Candidatus Heimdallarchaeum aukensis</name>
    <dbReference type="NCBI Taxonomy" id="2876573"/>
    <lineage>
        <taxon>Archaea</taxon>
        <taxon>Promethearchaeati</taxon>
        <taxon>Candidatus Heimdallarchaeota</taxon>
        <taxon>Candidatus Heimdallarchaeia (ex Rinke et al. 2021) (nom. nud.)</taxon>
        <taxon>Candidatus Heimdallarchaeales</taxon>
        <taxon>Candidatus Heimdallarchaeaceae</taxon>
        <taxon>Candidatus Heimdallarchaeum</taxon>
    </lineage>
</organism>
<feature type="transmembrane region" description="Helical" evidence="6">
    <location>
        <begin position="816"/>
        <end position="837"/>
    </location>
</feature>
<sequence>MTSLPSSSIVPSRLRYYFRRLFFHLTIIFKNISSRKLNSLIVIFGLVFSLTSLFVSSIWIETNKSLISDQYIESLDYEMYITSYMPYRMNEIYEFVISDPLVSHVDYIYQTEALFNFEDKSPEYRFFPENNQEDPSNPISITSAILLPSSSIDRIGVNFNFEGNLSLRSNEILISDLEARELERIYNRSIVPGTTINLAVTKRIPYTDGGEVYLKYFDLNIYSNFTVSAIYTTNSARTILNKLLGGFGSSPSPLDDSIIFPLEAFSSSDLYTLERNGLLPKLLVKTRADKMRENGISLMVDSLAALRDRVTARFYFSNCILLDDEIQSMVDEYGRISKSLVLFIPSIIVSVLLVIVSSNITINQRREEVGILRVKGALPYQIILLFFSEFVVLSFISLVISFGLSILLSGILTGTANFSLFYGYLQIPVSSIELNTIIVLGIYLVSMFLKLYSFISQEVKESFIISTRGRKAINKSLFIFIFILLIVGFIFELLDFKESTDNYSRSFSSMILSVRLFLLFIGLCLISLYLVALILNFILIKIKPIYSLLLKKSSFFIHKNIQRPRKSFSSLTLFLLIASSLLSFTLALQTSLLKNIADEQYYLQGADLRIISHSTNISSFEEKIERINGIEQAMGIYSTTAKIASLTIELFGVDPLKYLDIGRWIDVSFVNSSALEALQKLDSDPFGICISDYLAERLGFSIDQSIYISDFFGRASFLSFNISSLIRSAPGLGFAHGVNSKVGRYVEEYILLNKDILSNYLGVSNGTLFFASVSEPKKIESIKEQLLQLDEVVSVNPEKINPNYIGYFILQFVPDVWAILTISVTFILIISVVYIFMSTNYILQQRREEYALLLALGANPKKVRKMIFFELNIYILFTLFFGMFFGILSALGSLYFVKPLLITQEIIPLRLHVNSILMLLIIVVFLFTTLLSSLSIIRAQTKTDIINELRIEK</sequence>
<dbReference type="Pfam" id="PF02687">
    <property type="entry name" value="FtsX"/>
    <property type="match status" value="2"/>
</dbReference>
<feature type="transmembrane region" description="Helical" evidence="6">
    <location>
        <begin position="568"/>
        <end position="588"/>
    </location>
</feature>
<keyword evidence="2" id="KW-1003">Cell membrane</keyword>
<evidence type="ECO:0000256" key="6">
    <source>
        <dbReference type="SAM" id="Phobius"/>
    </source>
</evidence>
<comment type="subcellular location">
    <subcellularLocation>
        <location evidence="1">Cell membrane</location>
        <topology evidence="1">Multi-pass membrane protein</topology>
    </subcellularLocation>
</comment>
<evidence type="ECO:0000256" key="2">
    <source>
        <dbReference type="ARBA" id="ARBA00022475"/>
    </source>
</evidence>
<evidence type="ECO:0000256" key="3">
    <source>
        <dbReference type="ARBA" id="ARBA00022692"/>
    </source>
</evidence>
<feature type="domain" description="ABC3 transporter permease C-terminal" evidence="7">
    <location>
        <begin position="823"/>
        <end position="943"/>
    </location>
</feature>
<evidence type="ECO:0000256" key="5">
    <source>
        <dbReference type="ARBA" id="ARBA00023136"/>
    </source>
</evidence>
<dbReference type="EMBL" id="CP084166">
    <property type="protein sequence ID" value="UJG40132.1"/>
    <property type="molecule type" value="Genomic_DNA"/>
</dbReference>
<evidence type="ECO:0000259" key="7">
    <source>
        <dbReference type="Pfam" id="PF02687"/>
    </source>
</evidence>
<feature type="transmembrane region" description="Helical" evidence="6">
    <location>
        <begin position="40"/>
        <end position="60"/>
    </location>
</feature>
<feature type="domain" description="ABC3 transporter permease C-terminal" evidence="7">
    <location>
        <begin position="343"/>
        <end position="458"/>
    </location>
</feature>
<keyword evidence="3 6" id="KW-0812">Transmembrane</keyword>
<dbReference type="GO" id="GO:0098797">
    <property type="term" value="C:plasma membrane protein complex"/>
    <property type="evidence" value="ECO:0007669"/>
    <property type="project" value="TreeGrafter"/>
</dbReference>
<feature type="transmembrane region" description="Helical" evidence="6">
    <location>
        <begin position="383"/>
        <end position="412"/>
    </location>
</feature>
<dbReference type="Proteomes" id="UP001201020">
    <property type="component" value="Chromosome"/>
</dbReference>
<dbReference type="PANTHER" id="PTHR30489:SF0">
    <property type="entry name" value="LIPOPROTEIN-RELEASING SYSTEM TRANSMEMBRANE PROTEIN LOLE"/>
    <property type="match status" value="1"/>
</dbReference>
<keyword evidence="4 6" id="KW-1133">Transmembrane helix</keyword>
<evidence type="ECO:0000313" key="8">
    <source>
        <dbReference type="EMBL" id="UJG40132.1"/>
    </source>
</evidence>
<reference evidence="8" key="1">
    <citation type="journal article" date="2022" name="Nat. Microbiol.">
        <title>Unique mobile elements and scalable gene flow at the prokaryote-eukaryote boundary revealed by circularized Asgard archaea genomes.</title>
        <authorList>
            <person name="Wu F."/>
            <person name="Speth D.R."/>
            <person name="Philosof A."/>
            <person name="Cremiere A."/>
            <person name="Narayanan A."/>
            <person name="Barco R.A."/>
            <person name="Connon S.A."/>
            <person name="Amend J.P."/>
            <person name="Antoshechkin I.A."/>
            <person name="Orphan V.J."/>
        </authorList>
    </citation>
    <scope>NUCLEOTIDE SEQUENCE</scope>
    <source>
        <strain evidence="8">PM71</strain>
    </source>
</reference>
<protein>
    <submittedName>
        <fullName evidence="8">FtsX-like permease family protein</fullName>
    </submittedName>
</protein>
<feature type="transmembrane region" description="Helical" evidence="6">
    <location>
        <begin position="871"/>
        <end position="896"/>
    </location>
</feature>
<keyword evidence="5 6" id="KW-0472">Membrane</keyword>
<accession>A0A9Y1BJR6</accession>
<feature type="transmembrane region" description="Helical" evidence="6">
    <location>
        <begin position="916"/>
        <end position="937"/>
    </location>
</feature>
<feature type="transmembrane region" description="Helical" evidence="6">
    <location>
        <begin position="514"/>
        <end position="539"/>
    </location>
</feature>
<dbReference type="AlphaFoldDB" id="A0A9Y1BJR6"/>
<dbReference type="InterPro" id="IPR003838">
    <property type="entry name" value="ABC3_permease_C"/>
</dbReference>
<evidence type="ECO:0000256" key="4">
    <source>
        <dbReference type="ARBA" id="ARBA00022989"/>
    </source>
</evidence>
<feature type="transmembrane region" description="Helical" evidence="6">
    <location>
        <begin position="432"/>
        <end position="455"/>
    </location>
</feature>
<dbReference type="PANTHER" id="PTHR30489">
    <property type="entry name" value="LIPOPROTEIN-RELEASING SYSTEM TRANSMEMBRANE PROTEIN LOLE"/>
    <property type="match status" value="1"/>
</dbReference>
<feature type="transmembrane region" description="Helical" evidence="6">
    <location>
        <begin position="476"/>
        <end position="494"/>
    </location>
</feature>
<name>A0A9Y1BJR6_9ARCH</name>
<dbReference type="GO" id="GO:0044874">
    <property type="term" value="P:lipoprotein localization to outer membrane"/>
    <property type="evidence" value="ECO:0007669"/>
    <property type="project" value="TreeGrafter"/>
</dbReference>
<proteinExistence type="predicted"/>
<evidence type="ECO:0000256" key="1">
    <source>
        <dbReference type="ARBA" id="ARBA00004651"/>
    </source>
</evidence>